<comment type="caution">
    <text evidence="4">The sequence shown here is derived from an EMBL/GenBank/DDBJ whole genome shotgun (WGS) entry which is preliminary data.</text>
</comment>
<dbReference type="Gene3D" id="1.10.443.10">
    <property type="entry name" value="Intergrase catalytic core"/>
    <property type="match status" value="1"/>
</dbReference>
<dbReference type="RefSeq" id="WP_106366476.1">
    <property type="nucleotide sequence ID" value="NZ_PVTJ01000013.1"/>
</dbReference>
<dbReference type="OrthoDB" id="1822491at2"/>
<evidence type="ECO:0000259" key="3">
    <source>
        <dbReference type="PROSITE" id="PS51898"/>
    </source>
</evidence>
<dbReference type="Pfam" id="PF00589">
    <property type="entry name" value="Phage_integrase"/>
    <property type="match status" value="1"/>
</dbReference>
<proteinExistence type="predicted"/>
<dbReference type="CDD" id="cd01189">
    <property type="entry name" value="INT_ICEBs1_C_like"/>
    <property type="match status" value="1"/>
</dbReference>
<dbReference type="SUPFAM" id="SSF56349">
    <property type="entry name" value="DNA breaking-rejoining enzymes"/>
    <property type="match status" value="1"/>
</dbReference>
<dbReference type="InterPro" id="IPR002104">
    <property type="entry name" value="Integrase_catalytic"/>
</dbReference>
<gene>
    <name evidence="4" type="ORF">B0I28_1133</name>
</gene>
<evidence type="ECO:0000256" key="1">
    <source>
        <dbReference type="ARBA" id="ARBA00023125"/>
    </source>
</evidence>
<keyword evidence="5" id="KW-1185">Reference proteome</keyword>
<dbReference type="InterPro" id="IPR010998">
    <property type="entry name" value="Integrase_recombinase_N"/>
</dbReference>
<sequence>MRAYVEDRWWKAVYEDGKRKRVKTERYGKGERYRARWTDMSGKWCSKSYDKKGDADAKIDEVKAELKAGTYIDPDAGKTDTAAFAKEWLKGLGGDIATKEKVRQILGKHFIPQFEGRPLEAVLTSTIRTWLGELPLEESTKAVLFVYVNSMFEAAVDDRLIRTNPCQARSLQKPRAPQRQVTPWNRDQVDSVHDNLLPRYRAMVLVGAGCGHRIGEVFGLAVDDILWDDEEIEIRRQVKFAGGKRLFAPPKHNSVRKGPLPRFTAQALREHMEQFPPVDVTLPWMEPGGELVTVKLVFTTTKGFPIHRSTFMTNPGGWKRGTSKTAFEPEQATGFHALRYFFAATYLENGGNPRGLADYLGHKDPGFTLRVYGHLMPNSRQRARKLLDDAWEAPRPKRAPESDG</sequence>
<keyword evidence="2" id="KW-0233">DNA recombination</keyword>
<dbReference type="GO" id="GO:0003677">
    <property type="term" value="F:DNA binding"/>
    <property type="evidence" value="ECO:0007669"/>
    <property type="project" value="UniProtKB-KW"/>
</dbReference>
<reference evidence="4 5" key="1">
    <citation type="submission" date="2018-03" db="EMBL/GenBank/DDBJ databases">
        <title>Genomic Encyclopedia of Type Strains, Phase III (KMG-III): the genomes of soil and plant-associated and newly described type strains.</title>
        <authorList>
            <person name="Whitman W."/>
        </authorList>
    </citation>
    <scope>NUCLEOTIDE SEQUENCE [LARGE SCALE GENOMIC DNA]</scope>
    <source>
        <strain evidence="4 5">CGMCC 4.7067</strain>
    </source>
</reference>
<evidence type="ECO:0000313" key="4">
    <source>
        <dbReference type="EMBL" id="PRY54896.1"/>
    </source>
</evidence>
<dbReference type="Gene3D" id="1.10.150.130">
    <property type="match status" value="1"/>
</dbReference>
<dbReference type="EMBL" id="PVTJ01000013">
    <property type="protein sequence ID" value="PRY54896.1"/>
    <property type="molecule type" value="Genomic_DNA"/>
</dbReference>
<keyword evidence="1" id="KW-0238">DNA-binding</keyword>
<dbReference type="InterPro" id="IPR013762">
    <property type="entry name" value="Integrase-like_cat_sf"/>
</dbReference>
<feature type="domain" description="Tyr recombinase" evidence="3">
    <location>
        <begin position="179"/>
        <end position="388"/>
    </location>
</feature>
<dbReference type="InterPro" id="IPR011010">
    <property type="entry name" value="DNA_brk_join_enz"/>
</dbReference>
<dbReference type="Proteomes" id="UP000238176">
    <property type="component" value="Unassembled WGS sequence"/>
</dbReference>
<protein>
    <submittedName>
        <fullName evidence="4">Site-specific recombinase XerD</fullName>
    </submittedName>
</protein>
<dbReference type="PROSITE" id="PS51898">
    <property type="entry name" value="TYR_RECOMBINASE"/>
    <property type="match status" value="1"/>
</dbReference>
<evidence type="ECO:0000256" key="2">
    <source>
        <dbReference type="ARBA" id="ARBA00023172"/>
    </source>
</evidence>
<name>A0A2T0UAE4_9ACTN</name>
<dbReference type="GO" id="GO:0015074">
    <property type="term" value="P:DNA integration"/>
    <property type="evidence" value="ECO:0007669"/>
    <property type="project" value="InterPro"/>
</dbReference>
<organism evidence="4 5">
    <name type="scientific">Glycomyces artemisiae</name>
    <dbReference type="NCBI Taxonomy" id="1076443"/>
    <lineage>
        <taxon>Bacteria</taxon>
        <taxon>Bacillati</taxon>
        <taxon>Actinomycetota</taxon>
        <taxon>Actinomycetes</taxon>
        <taxon>Glycomycetales</taxon>
        <taxon>Glycomycetaceae</taxon>
        <taxon>Glycomyces</taxon>
    </lineage>
</organism>
<accession>A0A2T0UAE4</accession>
<evidence type="ECO:0000313" key="5">
    <source>
        <dbReference type="Proteomes" id="UP000238176"/>
    </source>
</evidence>
<dbReference type="GO" id="GO:0006310">
    <property type="term" value="P:DNA recombination"/>
    <property type="evidence" value="ECO:0007669"/>
    <property type="project" value="UniProtKB-KW"/>
</dbReference>
<dbReference type="AlphaFoldDB" id="A0A2T0UAE4"/>